<comment type="similarity">
    <text evidence="1">Belongs to the SfsA family.</text>
</comment>
<dbReference type="Pfam" id="PF17746">
    <property type="entry name" value="SfsA_N"/>
    <property type="match status" value="1"/>
</dbReference>
<accession>A0A1I2DUQ4</accession>
<dbReference type="PANTHER" id="PTHR30545">
    <property type="entry name" value="SUGAR FERMENTATION STIMULATION PROTEIN A"/>
    <property type="match status" value="1"/>
</dbReference>
<feature type="domain" description="Sugar fermentation stimulation protein C-terminal" evidence="2">
    <location>
        <begin position="105"/>
        <end position="259"/>
    </location>
</feature>
<dbReference type="InterPro" id="IPR005224">
    <property type="entry name" value="SfsA"/>
</dbReference>
<organism evidence="4 5">
    <name type="scientific">Succiniclasticum ruminis DSM 9236</name>
    <dbReference type="NCBI Taxonomy" id="1123323"/>
    <lineage>
        <taxon>Bacteria</taxon>
        <taxon>Bacillati</taxon>
        <taxon>Bacillota</taxon>
        <taxon>Negativicutes</taxon>
        <taxon>Acidaminococcales</taxon>
        <taxon>Acidaminococcaceae</taxon>
        <taxon>Succiniclasticum</taxon>
    </lineage>
</organism>
<dbReference type="RefSeq" id="WP_093914240.1">
    <property type="nucleotide sequence ID" value="NZ_FONL01000024.1"/>
</dbReference>
<name>A0A1I2DUQ4_9FIRM</name>
<evidence type="ECO:0000313" key="4">
    <source>
        <dbReference type="EMBL" id="SFE84158.1"/>
    </source>
</evidence>
<gene>
    <name evidence="1" type="primary">sfsA</name>
    <name evidence="4" type="ORF">SAMN05216245_1244</name>
</gene>
<dbReference type="Pfam" id="PF03749">
    <property type="entry name" value="SfsA"/>
    <property type="match status" value="1"/>
</dbReference>
<evidence type="ECO:0000313" key="5">
    <source>
        <dbReference type="Proteomes" id="UP000198896"/>
    </source>
</evidence>
<dbReference type="AlphaFoldDB" id="A0A1I2DUQ4"/>
<evidence type="ECO:0000256" key="1">
    <source>
        <dbReference type="HAMAP-Rule" id="MF_00095"/>
    </source>
</evidence>
<dbReference type="PANTHER" id="PTHR30545:SF2">
    <property type="entry name" value="SUGAR FERMENTATION STIMULATION PROTEIN A"/>
    <property type="match status" value="1"/>
</dbReference>
<sequence>MKYNQVVSGTFLQRPNRFIAHVLINGKEEVCHVKNTGRCRELLIPGCTVYCAVSDNPQRKTKYDLIAVEKIIESQTVFANAGIPSQHVKSTPEAHSTLLVNMDSQVPNAAVKEWLRSGASPFGSTDYMKPEYKYGNSRFDFYLECKTETKRTGTAPTPTENETTRSRKIFLEVKGVTLEDNGIVLFPDAPTERGVKHVRELIRCHEEGFETYVLFVVQMERALYFTPNRKTHPQFADALRDAQKAGVQLLAYTCKVTPDEMNIDKELKIRL</sequence>
<dbReference type="Gene3D" id="2.40.50.580">
    <property type="match status" value="1"/>
</dbReference>
<dbReference type="STRING" id="1123323.SAMN05216245_1244"/>
<dbReference type="Proteomes" id="UP000198896">
    <property type="component" value="Unassembled WGS sequence"/>
</dbReference>
<dbReference type="EMBL" id="FONL01000024">
    <property type="protein sequence ID" value="SFE84158.1"/>
    <property type="molecule type" value="Genomic_DNA"/>
</dbReference>
<feature type="domain" description="SfsA N-terminal OB" evidence="3">
    <location>
        <begin position="12"/>
        <end position="70"/>
    </location>
</feature>
<evidence type="ECO:0000259" key="3">
    <source>
        <dbReference type="Pfam" id="PF17746"/>
    </source>
</evidence>
<evidence type="ECO:0000259" key="2">
    <source>
        <dbReference type="Pfam" id="PF03749"/>
    </source>
</evidence>
<dbReference type="InterPro" id="IPR040452">
    <property type="entry name" value="SfsA_C"/>
</dbReference>
<protein>
    <recommendedName>
        <fullName evidence="1">Sugar fermentation stimulation protein homolog</fullName>
    </recommendedName>
</protein>
<reference evidence="4 5" key="1">
    <citation type="submission" date="2016-10" db="EMBL/GenBank/DDBJ databases">
        <authorList>
            <person name="de Groot N.N."/>
        </authorList>
    </citation>
    <scope>NUCLEOTIDE SEQUENCE [LARGE SCALE GENOMIC DNA]</scope>
    <source>
        <strain evidence="4 5">DSM 9236</strain>
    </source>
</reference>
<keyword evidence="5" id="KW-1185">Reference proteome</keyword>
<dbReference type="InterPro" id="IPR041465">
    <property type="entry name" value="SfsA_N"/>
</dbReference>
<dbReference type="CDD" id="cd22359">
    <property type="entry name" value="SfsA-like_bacterial"/>
    <property type="match status" value="1"/>
</dbReference>
<dbReference type="Gene3D" id="3.40.1350.60">
    <property type="match status" value="1"/>
</dbReference>
<dbReference type="GO" id="GO:0003677">
    <property type="term" value="F:DNA binding"/>
    <property type="evidence" value="ECO:0007669"/>
    <property type="project" value="InterPro"/>
</dbReference>
<dbReference type="HAMAP" id="MF_00095">
    <property type="entry name" value="SfsA"/>
    <property type="match status" value="1"/>
</dbReference>
<dbReference type="OrthoDB" id="9802365at2"/>
<proteinExistence type="inferred from homology"/>